<dbReference type="RefSeq" id="WP_272092019.1">
    <property type="nucleotide sequence ID" value="NZ_JAQNDL010000005.1"/>
</dbReference>
<reference evidence="1 2" key="1">
    <citation type="submission" date="2022-11" db="EMBL/GenBank/DDBJ databases">
        <title>Minimal conservation of predation-associated metabolite biosynthetic gene clusters underscores biosynthetic potential of Myxococcota including descriptions for ten novel species: Archangium lansinium sp. nov., Myxococcus landrumus sp. nov., Nannocystis bai.</title>
        <authorList>
            <person name="Ahearne A."/>
            <person name="Stevens C."/>
            <person name="Dowd S."/>
        </authorList>
    </citation>
    <scope>NUCLEOTIDE SEQUENCE [LARGE SCALE GENOMIC DNA]</scope>
    <source>
        <strain evidence="1 2">BB15-2</strain>
    </source>
</reference>
<accession>A0ABT5EC95</accession>
<comment type="caution">
    <text evidence="1">The sequence shown here is derived from an EMBL/GenBank/DDBJ whole genome shotgun (WGS) entry which is preliminary data.</text>
</comment>
<gene>
    <name evidence="1" type="ORF">POL25_41735</name>
</gene>
<sequence length="202" mass="21542">MREPLGFSLGDRLAYDREGVRMAALAQGATTVALHELPHGRCVGSVTFELAGWRLGMSADGGLLAVQDGGQVEVRTAEGALVQRCGELTNLDEATQAYLQPSPRFSRDGRRMAARVAAGDWRIWELASGEEERAGDSLERVAEFAGPWPAEWTVETSPVTVFTHVRSGARLALPVGGGWQANPADPHVLVGPGMLVELRAAG</sequence>
<evidence type="ECO:0000313" key="2">
    <source>
        <dbReference type="Proteomes" id="UP001221686"/>
    </source>
</evidence>
<evidence type="ECO:0000313" key="1">
    <source>
        <dbReference type="EMBL" id="MDC0723477.1"/>
    </source>
</evidence>
<organism evidence="1 2">
    <name type="scientific">Nannocystis bainbridge</name>
    <dbReference type="NCBI Taxonomy" id="2995303"/>
    <lineage>
        <taxon>Bacteria</taxon>
        <taxon>Pseudomonadati</taxon>
        <taxon>Myxococcota</taxon>
        <taxon>Polyangia</taxon>
        <taxon>Nannocystales</taxon>
        <taxon>Nannocystaceae</taxon>
        <taxon>Nannocystis</taxon>
    </lineage>
</organism>
<dbReference type="EMBL" id="JAQNDL010000005">
    <property type="protein sequence ID" value="MDC0723477.1"/>
    <property type="molecule type" value="Genomic_DNA"/>
</dbReference>
<dbReference type="Proteomes" id="UP001221686">
    <property type="component" value="Unassembled WGS sequence"/>
</dbReference>
<dbReference type="InterPro" id="IPR011044">
    <property type="entry name" value="Quino_amine_DH_bsu"/>
</dbReference>
<name>A0ABT5EC95_9BACT</name>
<keyword evidence="2" id="KW-1185">Reference proteome</keyword>
<protein>
    <submittedName>
        <fullName evidence="1">Uncharacterized protein</fullName>
    </submittedName>
</protein>
<proteinExistence type="predicted"/>
<dbReference type="SUPFAM" id="SSF50969">
    <property type="entry name" value="YVTN repeat-like/Quinoprotein amine dehydrogenase"/>
    <property type="match status" value="1"/>
</dbReference>